<accession>A0ABQ9IKB3</accession>
<keyword evidence="2" id="KW-1185">Reference proteome</keyword>
<organism evidence="1 2">
    <name type="scientific">Dryococelus australis</name>
    <dbReference type="NCBI Taxonomy" id="614101"/>
    <lineage>
        <taxon>Eukaryota</taxon>
        <taxon>Metazoa</taxon>
        <taxon>Ecdysozoa</taxon>
        <taxon>Arthropoda</taxon>
        <taxon>Hexapoda</taxon>
        <taxon>Insecta</taxon>
        <taxon>Pterygota</taxon>
        <taxon>Neoptera</taxon>
        <taxon>Polyneoptera</taxon>
        <taxon>Phasmatodea</taxon>
        <taxon>Verophasmatodea</taxon>
        <taxon>Anareolatae</taxon>
        <taxon>Phasmatidae</taxon>
        <taxon>Eurycanthinae</taxon>
        <taxon>Dryococelus</taxon>
    </lineage>
</organism>
<proteinExistence type="predicted"/>
<sequence length="161" mass="18503">MMEYLRPPKLLSLEGDLGRNWKRWQQQFEIYLKASGAEKKDDVKIAILLHVLGEDAQELYSTLNASAANAKNYCAVILHLENYLLPKTNKSMEHHIFNNRIQEEVYAVQELHSRSNITYGETTPGNAADHKHEGVTIRATRKIRKVIVSFSLQGRLFHTKT</sequence>
<protein>
    <submittedName>
        <fullName evidence="1">Uncharacterized protein</fullName>
    </submittedName>
</protein>
<gene>
    <name evidence="1" type="ORF">PR048_001617</name>
</gene>
<name>A0ABQ9IKB3_9NEOP</name>
<evidence type="ECO:0000313" key="2">
    <source>
        <dbReference type="Proteomes" id="UP001159363"/>
    </source>
</evidence>
<dbReference type="EMBL" id="JARBHB010000001">
    <property type="protein sequence ID" value="KAJ8896273.1"/>
    <property type="molecule type" value="Genomic_DNA"/>
</dbReference>
<comment type="caution">
    <text evidence="1">The sequence shown here is derived from an EMBL/GenBank/DDBJ whole genome shotgun (WGS) entry which is preliminary data.</text>
</comment>
<dbReference type="Proteomes" id="UP001159363">
    <property type="component" value="Chromosome 1"/>
</dbReference>
<evidence type="ECO:0000313" key="1">
    <source>
        <dbReference type="EMBL" id="KAJ8896273.1"/>
    </source>
</evidence>
<reference evidence="1 2" key="1">
    <citation type="submission" date="2023-02" db="EMBL/GenBank/DDBJ databases">
        <title>LHISI_Scaffold_Assembly.</title>
        <authorList>
            <person name="Stuart O.P."/>
            <person name="Cleave R."/>
            <person name="Magrath M.J.L."/>
            <person name="Mikheyev A.S."/>
        </authorList>
    </citation>
    <scope>NUCLEOTIDE SEQUENCE [LARGE SCALE GENOMIC DNA]</scope>
    <source>
        <strain evidence="1">Daus_M_001</strain>
        <tissue evidence="1">Leg muscle</tissue>
    </source>
</reference>